<feature type="region of interest" description="Disordered" evidence="1">
    <location>
        <begin position="1"/>
        <end position="41"/>
    </location>
</feature>
<dbReference type="AlphaFoldDB" id="B9TGM3"/>
<evidence type="ECO:0000313" key="3">
    <source>
        <dbReference type="Proteomes" id="UP000008311"/>
    </source>
</evidence>
<sequence>MDARRVSRARMTGNSPSNYACPKRSADPVVEPIRSSCSPRGMRPVFMARSVCWRPAPRFASRRVSRRHRRLQPGPDGWPVRAERAYARPFAGRRTRRRRRTGSQNRMVLPVHEDGKARHRERRRARRGWRDERVVTQFATS</sequence>
<dbReference type="EMBL" id="EQ980771">
    <property type="protein sequence ID" value="EEF24991.1"/>
    <property type="molecule type" value="Genomic_DNA"/>
</dbReference>
<accession>B9TGM3</accession>
<dbReference type="Proteomes" id="UP000008311">
    <property type="component" value="Unassembled WGS sequence"/>
</dbReference>
<reference evidence="3" key="1">
    <citation type="journal article" date="2010" name="Nat. Biotechnol.">
        <title>Draft genome sequence of the oilseed species Ricinus communis.</title>
        <authorList>
            <person name="Chan A.P."/>
            <person name="Crabtree J."/>
            <person name="Zhao Q."/>
            <person name="Lorenzi H."/>
            <person name="Orvis J."/>
            <person name="Puiu D."/>
            <person name="Melake-Berhan A."/>
            <person name="Jones K.M."/>
            <person name="Redman J."/>
            <person name="Chen G."/>
            <person name="Cahoon E.B."/>
            <person name="Gedil M."/>
            <person name="Stanke M."/>
            <person name="Haas B.J."/>
            <person name="Wortman J.R."/>
            <person name="Fraser-Liggett C.M."/>
            <person name="Ravel J."/>
            <person name="Rabinowicz P.D."/>
        </authorList>
    </citation>
    <scope>NUCLEOTIDE SEQUENCE [LARGE SCALE GENOMIC DNA]</scope>
    <source>
        <strain evidence="3">cv. Hale</strain>
    </source>
</reference>
<protein>
    <submittedName>
        <fullName evidence="2">Uncharacterized protein</fullName>
    </submittedName>
</protein>
<proteinExistence type="predicted"/>
<organism evidence="2 3">
    <name type="scientific">Ricinus communis</name>
    <name type="common">Castor bean</name>
    <dbReference type="NCBI Taxonomy" id="3988"/>
    <lineage>
        <taxon>Eukaryota</taxon>
        <taxon>Viridiplantae</taxon>
        <taxon>Streptophyta</taxon>
        <taxon>Embryophyta</taxon>
        <taxon>Tracheophyta</taxon>
        <taxon>Spermatophyta</taxon>
        <taxon>Magnoliopsida</taxon>
        <taxon>eudicotyledons</taxon>
        <taxon>Gunneridae</taxon>
        <taxon>Pentapetalae</taxon>
        <taxon>rosids</taxon>
        <taxon>fabids</taxon>
        <taxon>Malpighiales</taxon>
        <taxon>Euphorbiaceae</taxon>
        <taxon>Acalyphoideae</taxon>
        <taxon>Acalypheae</taxon>
        <taxon>Ricinus</taxon>
    </lineage>
</organism>
<evidence type="ECO:0000313" key="2">
    <source>
        <dbReference type="EMBL" id="EEF24991.1"/>
    </source>
</evidence>
<feature type="region of interest" description="Disordered" evidence="1">
    <location>
        <begin position="92"/>
        <end position="129"/>
    </location>
</feature>
<feature type="compositionally biased region" description="Basic residues" evidence="1">
    <location>
        <begin position="92"/>
        <end position="101"/>
    </location>
</feature>
<feature type="compositionally biased region" description="Basic residues" evidence="1">
    <location>
        <begin position="117"/>
        <end position="127"/>
    </location>
</feature>
<name>B9TGM3_RICCO</name>
<evidence type="ECO:0000256" key="1">
    <source>
        <dbReference type="SAM" id="MobiDB-lite"/>
    </source>
</evidence>
<keyword evidence="3" id="KW-1185">Reference proteome</keyword>
<dbReference type="InParanoid" id="B9TGM3"/>
<gene>
    <name evidence="2" type="ORF">RCOM_0212270</name>
</gene>